<dbReference type="Pfam" id="PF04389">
    <property type="entry name" value="Peptidase_M28"/>
    <property type="match status" value="1"/>
</dbReference>
<feature type="transmembrane region" description="Helical" evidence="2">
    <location>
        <begin position="29"/>
        <end position="51"/>
    </location>
</feature>
<feature type="region of interest" description="Disordered" evidence="1">
    <location>
        <begin position="1"/>
        <end position="23"/>
    </location>
</feature>
<dbReference type="PANTHER" id="PTHR12147:SF26">
    <property type="entry name" value="PEPTIDASE M28 DOMAIN-CONTAINING PROTEIN"/>
    <property type="match status" value="1"/>
</dbReference>
<feature type="transmembrane region" description="Helical" evidence="2">
    <location>
        <begin position="539"/>
        <end position="563"/>
    </location>
</feature>
<comment type="caution">
    <text evidence="4">The sequence shown here is derived from an EMBL/GenBank/DDBJ whole genome shotgun (WGS) entry which is preliminary data.</text>
</comment>
<feature type="transmembrane region" description="Helical" evidence="2">
    <location>
        <begin position="429"/>
        <end position="449"/>
    </location>
</feature>
<accession>A0ABP8KHK7</accession>
<dbReference type="SUPFAM" id="SSF53187">
    <property type="entry name" value="Zn-dependent exopeptidases"/>
    <property type="match status" value="1"/>
</dbReference>
<evidence type="ECO:0000256" key="2">
    <source>
        <dbReference type="SAM" id="Phobius"/>
    </source>
</evidence>
<gene>
    <name evidence="4" type="ORF">GCM10023168_21080</name>
</gene>
<evidence type="ECO:0000313" key="5">
    <source>
        <dbReference type="Proteomes" id="UP001500945"/>
    </source>
</evidence>
<dbReference type="EMBL" id="BAABGM010000013">
    <property type="protein sequence ID" value="GAA4406360.1"/>
    <property type="molecule type" value="Genomic_DNA"/>
</dbReference>
<proteinExistence type="predicted"/>
<dbReference type="InterPro" id="IPR045175">
    <property type="entry name" value="M28_fam"/>
</dbReference>
<feature type="transmembrane region" description="Helical" evidence="2">
    <location>
        <begin position="507"/>
        <end position="533"/>
    </location>
</feature>
<feature type="region of interest" description="Disordered" evidence="1">
    <location>
        <begin position="641"/>
        <end position="671"/>
    </location>
</feature>
<evidence type="ECO:0000313" key="4">
    <source>
        <dbReference type="EMBL" id="GAA4406360.1"/>
    </source>
</evidence>
<organism evidence="4 5">
    <name type="scientific">Fodinibacter luteus</name>
    <dbReference type="NCBI Taxonomy" id="552064"/>
    <lineage>
        <taxon>Bacteria</taxon>
        <taxon>Bacillati</taxon>
        <taxon>Actinomycetota</taxon>
        <taxon>Actinomycetes</taxon>
        <taxon>Micrococcales</taxon>
        <taxon>Intrasporangiaceae</taxon>
        <taxon>Fodinibacter (ex Wang et al. 2009)</taxon>
    </lineage>
</organism>
<keyword evidence="5" id="KW-1185">Reference proteome</keyword>
<evidence type="ECO:0000256" key="1">
    <source>
        <dbReference type="SAM" id="MobiDB-lite"/>
    </source>
</evidence>
<keyword evidence="2" id="KW-1133">Transmembrane helix</keyword>
<keyword evidence="2" id="KW-0472">Membrane</keyword>
<feature type="transmembrane region" description="Helical" evidence="2">
    <location>
        <begin position="386"/>
        <end position="409"/>
    </location>
</feature>
<feature type="transmembrane region" description="Helical" evidence="2">
    <location>
        <begin position="483"/>
        <end position="500"/>
    </location>
</feature>
<reference evidence="5" key="1">
    <citation type="journal article" date="2019" name="Int. J. Syst. Evol. Microbiol.">
        <title>The Global Catalogue of Microorganisms (GCM) 10K type strain sequencing project: providing services to taxonomists for standard genome sequencing and annotation.</title>
        <authorList>
            <consortium name="The Broad Institute Genomics Platform"/>
            <consortium name="The Broad Institute Genome Sequencing Center for Infectious Disease"/>
            <person name="Wu L."/>
            <person name="Ma J."/>
        </authorList>
    </citation>
    <scope>NUCLEOTIDE SEQUENCE [LARGE SCALE GENOMIC DNA]</scope>
    <source>
        <strain evidence="5">JCM 17809</strain>
    </source>
</reference>
<sequence>MTCTLDPTSAATTPHRPDPAHPTPRRVRLAGALVAAAALAVTAFAGVSPLLSPAAPAEDAVAGFSMDRARADLAVVAAVPHPMGTAEQADVEAYLVQELTAIGLDPMVDEQLVTMAPDPPNSVWTGTVRNVVARIEGTGPDADQAVLLAAHYDSVPAAAGAGDNGAGVVSVLAAMRALASSPPPRHDVIAAFVDGEEHEMLGSLALVESATWMGDVQVAVNTEGVGNAGRVTPALTSPDNGWALRQYLDAVPSPVVYSAFDAPLNATGQGADLGRYQDVVPAGLELVVVGGLPAYHAGTDTAGGMHEGTLAEYGATVVGLARQLAEADLGSVEEPNLVAFTVVRGVTAAYPSTWSLPLAVLGAVGTVVVIGLAVRRGRVSLPRVLLSWLVLGVAGLAGILAATGLWLAAQAVDPRLSDAINGGVYERTPYLLAAVAAGAAGVLLVLWPLTPRATALEVVAGALVGWSLVALLLAAVLPDAAYAATWPLLAAIAGFAVLAARERSPRVTLATVTLAAAPAVLLISPLVALYFLLAARFELMLPVATPLPMLWVVLALTVVLPLALVAGRGVGWRPAAAAGVVAVVLVAAGAALSAVSTGPRPDLLVYHADADTGTARWVALPVELDTYTGQVASSEWTETRFEASPFHQAGETEPASAAPAPEIPAGRLGTPRVSVTSDAATAQGRELAVQVTAPPGSYALTIDARSGAGIQSVAVNGKDVPAATTGAPSSVRVVAFGPQAGIPMTLTVPAGADVELALACYTLGLDGSPAVDLRPRPASLTTGVHELSDAVLVTTVARLPGPGTP</sequence>
<feature type="transmembrane region" description="Helical" evidence="2">
    <location>
        <begin position="354"/>
        <end position="374"/>
    </location>
</feature>
<keyword evidence="2" id="KW-0812">Transmembrane</keyword>
<evidence type="ECO:0000259" key="3">
    <source>
        <dbReference type="Pfam" id="PF04389"/>
    </source>
</evidence>
<feature type="transmembrane region" description="Helical" evidence="2">
    <location>
        <begin position="575"/>
        <end position="595"/>
    </location>
</feature>
<protein>
    <submittedName>
        <fullName evidence="4">M20/M25/M40 family metallo-hydrolase</fullName>
    </submittedName>
</protein>
<dbReference type="Proteomes" id="UP001500945">
    <property type="component" value="Unassembled WGS sequence"/>
</dbReference>
<dbReference type="PANTHER" id="PTHR12147">
    <property type="entry name" value="METALLOPEPTIDASE M28 FAMILY MEMBER"/>
    <property type="match status" value="1"/>
</dbReference>
<feature type="compositionally biased region" description="Polar residues" evidence="1">
    <location>
        <begin position="1"/>
        <end position="12"/>
    </location>
</feature>
<feature type="domain" description="Peptidase M28" evidence="3">
    <location>
        <begin position="130"/>
        <end position="318"/>
    </location>
</feature>
<name>A0ABP8KHK7_9MICO</name>
<dbReference type="InterPro" id="IPR007484">
    <property type="entry name" value="Peptidase_M28"/>
</dbReference>
<feature type="compositionally biased region" description="Low complexity" evidence="1">
    <location>
        <begin position="649"/>
        <end position="665"/>
    </location>
</feature>
<dbReference type="Gene3D" id="3.40.630.10">
    <property type="entry name" value="Zn peptidases"/>
    <property type="match status" value="1"/>
</dbReference>
<feature type="transmembrane region" description="Helical" evidence="2">
    <location>
        <begin position="456"/>
        <end position="477"/>
    </location>
</feature>